<evidence type="ECO:0000313" key="17">
    <source>
        <dbReference type="EMBL" id="AYP72682.1"/>
    </source>
</evidence>
<evidence type="ECO:0000256" key="3">
    <source>
        <dbReference type="ARBA" id="ARBA00012944"/>
    </source>
</evidence>
<keyword evidence="5" id="KW-0813">Transport</keyword>
<dbReference type="GO" id="GO:0031966">
    <property type="term" value="C:mitochondrial membrane"/>
    <property type="evidence" value="ECO:0007669"/>
    <property type="project" value="UniProtKB-SubCell"/>
</dbReference>
<comment type="similarity">
    <text evidence="2">Belongs to the complex I subunit 6 family.</text>
</comment>
<evidence type="ECO:0000256" key="16">
    <source>
        <dbReference type="SAM" id="Phobius"/>
    </source>
</evidence>
<keyword evidence="8" id="KW-1278">Translocase</keyword>
<evidence type="ECO:0000256" key="8">
    <source>
        <dbReference type="ARBA" id="ARBA00022967"/>
    </source>
</evidence>
<dbReference type="PANTHER" id="PTHR11435:SF1">
    <property type="entry name" value="NADH-UBIQUINONE OXIDOREDUCTASE CHAIN 6"/>
    <property type="match status" value="1"/>
</dbReference>
<dbReference type="GO" id="GO:0008137">
    <property type="term" value="F:NADH dehydrogenase (ubiquinone) activity"/>
    <property type="evidence" value="ECO:0007669"/>
    <property type="project" value="UniProtKB-EC"/>
</dbReference>
<reference evidence="17" key="1">
    <citation type="submission" date="2016-09" db="EMBL/GenBank/DDBJ databases">
        <authorList>
            <person name="Nan N."/>
        </authorList>
    </citation>
    <scope>NUCLEOTIDE SEQUENCE</scope>
</reference>
<feature type="transmembrane region" description="Helical" evidence="16">
    <location>
        <begin position="86"/>
        <end position="101"/>
    </location>
</feature>
<dbReference type="EMBL" id="KY039105">
    <property type="protein sequence ID" value="AYP72682.1"/>
    <property type="molecule type" value="Genomic_DNA"/>
</dbReference>
<evidence type="ECO:0000256" key="14">
    <source>
        <dbReference type="ARBA" id="ARBA00031019"/>
    </source>
</evidence>
<feature type="transmembrane region" description="Helical" evidence="16">
    <location>
        <begin position="56"/>
        <end position="74"/>
    </location>
</feature>
<feature type="transmembrane region" description="Helical" evidence="16">
    <location>
        <begin position="137"/>
        <end position="156"/>
    </location>
</feature>
<evidence type="ECO:0000256" key="11">
    <source>
        <dbReference type="ARBA" id="ARBA00023027"/>
    </source>
</evidence>
<keyword evidence="10 16" id="KW-1133">Transmembrane helix</keyword>
<evidence type="ECO:0000256" key="12">
    <source>
        <dbReference type="ARBA" id="ARBA00023128"/>
    </source>
</evidence>
<keyword evidence="11" id="KW-0520">NAD</keyword>
<evidence type="ECO:0000256" key="15">
    <source>
        <dbReference type="ARBA" id="ARBA00049551"/>
    </source>
</evidence>
<organism evidence="17">
    <name type="scientific">Cassida sp. EMHAU-15090501</name>
    <dbReference type="NCBI Taxonomy" id="2480058"/>
    <lineage>
        <taxon>Eukaryota</taxon>
        <taxon>Metazoa</taxon>
        <taxon>Ecdysozoa</taxon>
        <taxon>Arthropoda</taxon>
        <taxon>Hexapoda</taxon>
        <taxon>Insecta</taxon>
        <taxon>Pterygota</taxon>
        <taxon>Neoptera</taxon>
        <taxon>Endopterygota</taxon>
        <taxon>Coleoptera</taxon>
        <taxon>Polyphaga</taxon>
        <taxon>Cucujiformia</taxon>
        <taxon>Chrysomeloidea</taxon>
        <taxon>Chrysomelidae</taxon>
        <taxon>Cassidinae</taxon>
        <taxon>Cassida</taxon>
    </lineage>
</organism>
<proteinExistence type="inferred from homology"/>
<dbReference type="EC" id="7.1.1.2" evidence="3"/>
<evidence type="ECO:0000256" key="13">
    <source>
        <dbReference type="ARBA" id="ARBA00023136"/>
    </source>
</evidence>
<dbReference type="InterPro" id="IPR050269">
    <property type="entry name" value="ComplexI_Subunit6"/>
</dbReference>
<name>A0A3G3C774_9CUCU</name>
<evidence type="ECO:0000256" key="5">
    <source>
        <dbReference type="ARBA" id="ARBA00022448"/>
    </source>
</evidence>
<dbReference type="AlphaFoldDB" id="A0A3G3C774"/>
<comment type="catalytic activity">
    <reaction evidence="15">
        <text>a ubiquinone + NADH + 5 H(+)(in) = a ubiquinol + NAD(+) + 4 H(+)(out)</text>
        <dbReference type="Rhea" id="RHEA:29091"/>
        <dbReference type="Rhea" id="RHEA-COMP:9565"/>
        <dbReference type="Rhea" id="RHEA-COMP:9566"/>
        <dbReference type="ChEBI" id="CHEBI:15378"/>
        <dbReference type="ChEBI" id="CHEBI:16389"/>
        <dbReference type="ChEBI" id="CHEBI:17976"/>
        <dbReference type="ChEBI" id="CHEBI:57540"/>
        <dbReference type="ChEBI" id="CHEBI:57945"/>
        <dbReference type="EC" id="7.1.1.2"/>
    </reaction>
</comment>
<keyword evidence="7 16" id="KW-0812">Transmembrane</keyword>
<evidence type="ECO:0000256" key="6">
    <source>
        <dbReference type="ARBA" id="ARBA00022660"/>
    </source>
</evidence>
<evidence type="ECO:0000256" key="9">
    <source>
        <dbReference type="ARBA" id="ARBA00022982"/>
    </source>
</evidence>
<reference evidence="17" key="2">
    <citation type="journal article" date="2018" name="Mitochondrial DNA A DNA Mapp Seq Anal">
        <title>Reconstruction of mitogenomes by NGS and phylogenetic implications for leaf beetles.</title>
        <authorList>
            <person name="Song N."/>
            <person name="Yin X."/>
            <person name="Zhao X."/>
            <person name="Chen J."/>
            <person name="Yin J."/>
        </authorList>
    </citation>
    <scope>NUCLEOTIDE SEQUENCE</scope>
</reference>
<evidence type="ECO:0000256" key="10">
    <source>
        <dbReference type="ARBA" id="ARBA00022989"/>
    </source>
</evidence>
<keyword evidence="6" id="KW-0679">Respiratory chain</keyword>
<evidence type="ECO:0000256" key="2">
    <source>
        <dbReference type="ARBA" id="ARBA00005698"/>
    </source>
</evidence>
<accession>A0A3G3C774</accession>
<keyword evidence="12 17" id="KW-0496">Mitochondrion</keyword>
<evidence type="ECO:0000256" key="4">
    <source>
        <dbReference type="ARBA" id="ARBA00021095"/>
    </source>
</evidence>
<comment type="subcellular location">
    <subcellularLocation>
        <location evidence="1">Mitochondrion membrane</location>
        <topology evidence="1">Multi-pass membrane protein</topology>
    </subcellularLocation>
</comment>
<geneLocation type="mitochondrion" evidence="17"/>
<dbReference type="PANTHER" id="PTHR11435">
    <property type="entry name" value="NADH UBIQUINONE OXIDOREDUCTASE SUBUNIT ND6"/>
    <property type="match status" value="1"/>
</dbReference>
<protein>
    <recommendedName>
        <fullName evidence="4">NADH-ubiquinone oxidoreductase chain 6</fullName>
        <ecNumber evidence="3">7.1.1.2</ecNumber>
    </recommendedName>
    <alternativeName>
        <fullName evidence="14">NADH dehydrogenase subunit 6</fullName>
    </alternativeName>
</protein>
<gene>
    <name evidence="17" type="primary">ND6</name>
</gene>
<evidence type="ECO:0000256" key="1">
    <source>
        <dbReference type="ARBA" id="ARBA00004225"/>
    </source>
</evidence>
<keyword evidence="13 16" id="KW-0472">Membrane</keyword>
<evidence type="ECO:0000256" key="7">
    <source>
        <dbReference type="ARBA" id="ARBA00022692"/>
    </source>
</evidence>
<keyword evidence="9" id="KW-0249">Electron transport</keyword>
<sequence length="167" mass="20048">MPCILMMMTMSMIISMMFMIFKHPVSMMIMIMMQTMLVCMMCGLLSNLWWFSYLLFMVMIGGLLVLFMYMTNVASNEKFNTKKMNYFFYLMIICMIFFTIMENDLTPLMNTSSWFNFSKINMKYIIMKYYNYPSNNILFMMMIYLLITMIMSVKITDLSKGALRQKY</sequence>